<organism evidence="2 3">
    <name type="scientific">Paractinoplanes brasiliensis</name>
    <dbReference type="NCBI Taxonomy" id="52695"/>
    <lineage>
        <taxon>Bacteria</taxon>
        <taxon>Bacillati</taxon>
        <taxon>Actinomycetota</taxon>
        <taxon>Actinomycetes</taxon>
        <taxon>Micromonosporales</taxon>
        <taxon>Micromonosporaceae</taxon>
        <taxon>Paractinoplanes</taxon>
    </lineage>
</organism>
<name>A0A4R6J7X6_9ACTN</name>
<keyword evidence="3" id="KW-1185">Reference proteome</keyword>
<dbReference type="AlphaFoldDB" id="A0A4R6J7X6"/>
<reference evidence="2 3" key="1">
    <citation type="submission" date="2019-03" db="EMBL/GenBank/DDBJ databases">
        <title>Sequencing the genomes of 1000 actinobacteria strains.</title>
        <authorList>
            <person name="Klenk H.-P."/>
        </authorList>
    </citation>
    <scope>NUCLEOTIDE SEQUENCE [LARGE SCALE GENOMIC DNA]</scope>
    <source>
        <strain evidence="2 3">DSM 43805</strain>
    </source>
</reference>
<comment type="caution">
    <text evidence="2">The sequence shown here is derived from an EMBL/GenBank/DDBJ whole genome shotgun (WGS) entry which is preliminary data.</text>
</comment>
<protein>
    <submittedName>
        <fullName evidence="2">Uncharacterized protein</fullName>
    </submittedName>
</protein>
<dbReference type="EMBL" id="SNWR01000002">
    <property type="protein sequence ID" value="TDO31552.1"/>
    <property type="molecule type" value="Genomic_DNA"/>
</dbReference>
<evidence type="ECO:0000256" key="1">
    <source>
        <dbReference type="SAM" id="MobiDB-lite"/>
    </source>
</evidence>
<feature type="compositionally biased region" description="Polar residues" evidence="1">
    <location>
        <begin position="157"/>
        <end position="175"/>
    </location>
</feature>
<dbReference type="Proteomes" id="UP000294901">
    <property type="component" value="Unassembled WGS sequence"/>
</dbReference>
<sequence>MVGTTPGFSLTHSLATSIGTSGTRRSPAGVTYGVCRGNAPPRGGMDHKKRASQATSMIGRLTANGFKALTVAQAKSRASRAIEDHGSNRMYRRARRALRGSNGSLCIGRRMARQRLIGTSTQSTSIPPVVTASAGIRTLEIKRAGTTRSTRLMTTSPSIHGGMQSLNQCQDTTHPPSGRRHDELRQPLCRGRGSRLRGARGPGTNDGPPGANCAPTRRGAPRRNASYASRPSRVRRFMGHVRSRPHLPAYQANPDAAALGDPPLCSRISPAAAGGAIAGPPEKIACRRTRSRTSRTREAIRCGG</sequence>
<proteinExistence type="predicted"/>
<feature type="region of interest" description="Disordered" evidence="1">
    <location>
        <begin position="157"/>
        <end position="231"/>
    </location>
</feature>
<accession>A0A4R6J7X6</accession>
<evidence type="ECO:0000313" key="2">
    <source>
        <dbReference type="EMBL" id="TDO31552.1"/>
    </source>
</evidence>
<evidence type="ECO:0000313" key="3">
    <source>
        <dbReference type="Proteomes" id="UP000294901"/>
    </source>
</evidence>
<gene>
    <name evidence="2" type="ORF">C8E87_6978</name>
</gene>